<dbReference type="CDD" id="cd07989">
    <property type="entry name" value="LPLAT_AGPAT-like"/>
    <property type="match status" value="1"/>
</dbReference>
<dbReference type="GO" id="GO:0016878">
    <property type="term" value="F:acid-thiol ligase activity"/>
    <property type="evidence" value="ECO:0007669"/>
    <property type="project" value="UniProtKB-ARBA"/>
</dbReference>
<dbReference type="RefSeq" id="WP_108825736.1">
    <property type="nucleotide sequence ID" value="NZ_CP023004.1"/>
</dbReference>
<reference evidence="2 3" key="1">
    <citation type="journal article" date="2018" name="Syst. Appl. Microbiol.">
        <title>Ereboglobus luteus gen. nov. sp. nov. from cockroach guts, and new insights into the oxygen relationship of the genera Opitutus and Didymococcus (Verrucomicrobia: Opitutaceae).</title>
        <authorList>
            <person name="Tegtmeier D."/>
            <person name="Belitz A."/>
            <person name="Radek R."/>
            <person name="Heimerl T."/>
            <person name="Brune A."/>
        </authorList>
    </citation>
    <scope>NUCLEOTIDE SEQUENCE [LARGE SCALE GENOMIC DNA]</scope>
    <source>
        <strain evidence="2 3">Ho45</strain>
    </source>
</reference>
<dbReference type="PANTHER" id="PTHR43767:SF1">
    <property type="entry name" value="NONRIBOSOMAL PEPTIDE SYNTHASE PES1 (EUROFUNG)-RELATED"/>
    <property type="match status" value="1"/>
</dbReference>
<dbReference type="PANTHER" id="PTHR43767">
    <property type="entry name" value="LONG-CHAIN-FATTY-ACID--COA LIGASE"/>
    <property type="match status" value="1"/>
</dbReference>
<dbReference type="AlphaFoldDB" id="A0A2U8E5W8"/>
<evidence type="ECO:0000313" key="3">
    <source>
        <dbReference type="Proteomes" id="UP000244896"/>
    </source>
</evidence>
<keyword evidence="3" id="KW-1185">Reference proteome</keyword>
<organism evidence="2 3">
    <name type="scientific">Ereboglobus luteus</name>
    <dbReference type="NCBI Taxonomy" id="1796921"/>
    <lineage>
        <taxon>Bacteria</taxon>
        <taxon>Pseudomonadati</taxon>
        <taxon>Verrucomicrobiota</taxon>
        <taxon>Opitutia</taxon>
        <taxon>Opitutales</taxon>
        <taxon>Opitutaceae</taxon>
        <taxon>Ereboglobus</taxon>
    </lineage>
</organism>
<dbReference type="SUPFAM" id="SSF69593">
    <property type="entry name" value="Glycerol-3-phosphate (1)-acyltransferase"/>
    <property type="match status" value="1"/>
</dbReference>
<evidence type="ECO:0000313" key="2">
    <source>
        <dbReference type="EMBL" id="AWI09922.1"/>
    </source>
</evidence>
<dbReference type="Gene3D" id="3.30.300.30">
    <property type="match status" value="1"/>
</dbReference>
<dbReference type="OrthoDB" id="9757771at2"/>
<dbReference type="PROSITE" id="PS00455">
    <property type="entry name" value="AMP_BINDING"/>
    <property type="match status" value="1"/>
</dbReference>
<dbReference type="Proteomes" id="UP000244896">
    <property type="component" value="Chromosome"/>
</dbReference>
<dbReference type="InterPro" id="IPR050237">
    <property type="entry name" value="ATP-dep_AMP-bd_enzyme"/>
</dbReference>
<accession>A0A2U8E5W8</accession>
<dbReference type="Gene3D" id="3.40.50.12780">
    <property type="entry name" value="N-terminal domain of ligase-like"/>
    <property type="match status" value="1"/>
</dbReference>
<name>A0A2U8E5W8_9BACT</name>
<feature type="domain" description="Phospholipid/glycerol acyltransferase" evidence="1">
    <location>
        <begin position="44"/>
        <end position="155"/>
    </location>
</feature>
<protein>
    <submittedName>
        <fullName evidence="2">AMP-dependent synthetase</fullName>
    </submittedName>
</protein>
<dbReference type="EMBL" id="CP023004">
    <property type="protein sequence ID" value="AWI09922.1"/>
    <property type="molecule type" value="Genomic_DNA"/>
</dbReference>
<dbReference type="Pfam" id="PF01553">
    <property type="entry name" value="Acyltransferase"/>
    <property type="match status" value="1"/>
</dbReference>
<dbReference type="InterPro" id="IPR045851">
    <property type="entry name" value="AMP-bd_C_sf"/>
</dbReference>
<proteinExistence type="predicted"/>
<dbReference type="SMART" id="SM00563">
    <property type="entry name" value="PlsC"/>
    <property type="match status" value="1"/>
</dbReference>
<dbReference type="KEGG" id="elut:CKA38_12270"/>
<dbReference type="InterPro" id="IPR042099">
    <property type="entry name" value="ANL_N_sf"/>
</dbReference>
<gene>
    <name evidence="2" type="ORF">CKA38_12270</name>
</gene>
<evidence type="ECO:0000259" key="1">
    <source>
        <dbReference type="SMART" id="SM00563"/>
    </source>
</evidence>
<dbReference type="Pfam" id="PF00501">
    <property type="entry name" value="AMP-binding"/>
    <property type="match status" value="1"/>
</dbReference>
<dbReference type="InterPro" id="IPR002123">
    <property type="entry name" value="Plipid/glycerol_acylTrfase"/>
</dbReference>
<dbReference type="SUPFAM" id="SSF56801">
    <property type="entry name" value="Acetyl-CoA synthetase-like"/>
    <property type="match status" value="1"/>
</dbReference>
<dbReference type="GO" id="GO:0016746">
    <property type="term" value="F:acyltransferase activity"/>
    <property type="evidence" value="ECO:0007669"/>
    <property type="project" value="InterPro"/>
</dbReference>
<dbReference type="InterPro" id="IPR000873">
    <property type="entry name" value="AMP-dep_synth/lig_dom"/>
</dbReference>
<dbReference type="InterPro" id="IPR020845">
    <property type="entry name" value="AMP-binding_CS"/>
</dbReference>
<sequence length="749" mass="82597">MATKLFRKRSYLPLPLEWLLLPIVRLMYRVKTRRPENVPERGGVILIANHLSFVDAIVLQLACPRPLRFLGYEGLKANVFFEKLFRWSGMIGFSPRDPVGSTRRVLRSLQDGEVLCIFGEGHISRIGELMRIKNGFEAIAKRAGVPVVPVAHDGLWGSVFSFSGDRWIFKSPRIMPTHVCVCFGRPMLPSEATAEKMRRELLDLGAEAFSARPVLRRHLGAEAARALVKHPSFIQVIDRTGDRAELSAAKLFAVAAALSRRLKKTVPEKRVGIVLPPGAGAYIANLAVSFANKIPVNLNFTAGKTTSEACMKLGEISTVISAPAMQERVPNFPWPAGTKDLKAEIMAISKVRILFWIVVAYIVPNQLVPRLLGLPRRGDNDECSLLFTSGTSGEPKGVVYTHRNILAQCWQISSIAVLPASARMLACLPLFHSFGYSITVWYMILRGCTTITVPSPLDTRRVVDSIRDEKATVIIGVPSFLRPILKRATHGELKSLELVVSGAEKMPMDLYDSFMNQFHIDIMEGFGLTETSPVTNVNQQHPPSISRFSVPQYGKRLGSVGRLLPGMSARILDPDTHEDLPLTSTGLLLFKGDNVFTGYLKDAAKTAEALRDGWFFTGDLARFDEDGFLFIEGRLSRFSKLAGEMVPHGTIEETIVKTFGFGEEEGYVVAVTGVPDEAKGEILVLLSTRDIELADLRQKLTDAGLPNLWVPRIILKVDQIPVLGSGKLDLKALKEAATSGIHRHGHGAL</sequence>